<dbReference type="EnsemblPlants" id="Kaladp0069s0111.1.v1.1">
    <property type="protein sequence ID" value="Kaladp0069s0111.1.v1.1"/>
    <property type="gene ID" value="Kaladp0069s0111.v1.1"/>
</dbReference>
<sequence length="84" mass="8894">MISARAAGRTTIVSLVTSRVELSQKVWYSSLSERASGISCKPPFCDSFSVAQVSGVLLDTTSAERLIRLGVSTRYGALSGIPCP</sequence>
<protein>
    <submittedName>
        <fullName evidence="1">Uncharacterized protein</fullName>
    </submittedName>
</protein>
<dbReference type="Proteomes" id="UP000594263">
    <property type="component" value="Unplaced"/>
</dbReference>
<reference evidence="1" key="1">
    <citation type="submission" date="2021-01" db="UniProtKB">
        <authorList>
            <consortium name="EnsemblPlants"/>
        </authorList>
    </citation>
    <scope>IDENTIFICATION</scope>
</reference>
<evidence type="ECO:0000313" key="2">
    <source>
        <dbReference type="Proteomes" id="UP000594263"/>
    </source>
</evidence>
<proteinExistence type="predicted"/>
<dbReference type="AlphaFoldDB" id="A0A7N0UIY7"/>
<keyword evidence="2" id="KW-1185">Reference proteome</keyword>
<accession>A0A7N0UIY7</accession>
<organism evidence="1 2">
    <name type="scientific">Kalanchoe fedtschenkoi</name>
    <name type="common">Lavender scallops</name>
    <name type="synonym">South American air plant</name>
    <dbReference type="NCBI Taxonomy" id="63787"/>
    <lineage>
        <taxon>Eukaryota</taxon>
        <taxon>Viridiplantae</taxon>
        <taxon>Streptophyta</taxon>
        <taxon>Embryophyta</taxon>
        <taxon>Tracheophyta</taxon>
        <taxon>Spermatophyta</taxon>
        <taxon>Magnoliopsida</taxon>
        <taxon>eudicotyledons</taxon>
        <taxon>Gunneridae</taxon>
        <taxon>Pentapetalae</taxon>
        <taxon>Saxifragales</taxon>
        <taxon>Crassulaceae</taxon>
        <taxon>Kalanchoe</taxon>
    </lineage>
</organism>
<name>A0A7N0UIY7_KALFE</name>
<evidence type="ECO:0000313" key="1">
    <source>
        <dbReference type="EnsemblPlants" id="Kaladp0069s0111.1.v1.1"/>
    </source>
</evidence>
<dbReference type="Gramene" id="Kaladp0069s0111.1.v1.1">
    <property type="protein sequence ID" value="Kaladp0069s0111.1.v1.1"/>
    <property type="gene ID" value="Kaladp0069s0111.v1.1"/>
</dbReference>